<dbReference type="FunFam" id="3.30.565.10:FF:000010">
    <property type="entry name" value="Sensor histidine kinase RcsC"/>
    <property type="match status" value="1"/>
</dbReference>
<dbReference type="AlphaFoldDB" id="A0A918IVK5"/>
<dbReference type="InterPro" id="IPR036097">
    <property type="entry name" value="HisK_dim/P_sf"/>
</dbReference>
<feature type="coiled-coil region" evidence="8">
    <location>
        <begin position="171"/>
        <end position="216"/>
    </location>
</feature>
<dbReference type="PROSITE" id="PS50109">
    <property type="entry name" value="HIS_KIN"/>
    <property type="match status" value="1"/>
</dbReference>
<protein>
    <recommendedName>
        <fullName evidence="2">histidine kinase</fullName>
        <ecNumber evidence="2">2.7.13.3</ecNumber>
    </recommendedName>
</protein>
<sequence>MSDPLLPAPTMESHRSEILALLLDGQPLDAVLNRIIAGIEQLLPEAICSVMLVDATGTALAVGAGPQLPPAYRAAIRRVPIAPAAGSCGTAASTGQRVVVEDIATHPYWADYRATAQAAGLGACWSEPIFDSAKRVTGTFAIYHRAARKPGPHELAVIEHASSLTAIAIERDRTQRELARHRDHLEQLVAERSATILQLNAELQKRAEEAEAANRAKSQFLANMSHEIRTPLNAVIGLSWLIREAAAEDRVQVQRADKIIAAGEHLLGTLDAILDLSKIEVGKFTIDNGPVRPEALVANVMSIMADRAEARGLRLVSQVEALPKILQGDAPRLQQALINFVGNAIKFTPSGQITLRIKRVEEDDAAVLVRFEVEDTGMGIPPEILARLFSAFEQAEATTARRYGGSGLGLAITLRFAEMMGGTAGAESTPGKGSTFWFTARLAKGKPQPEAVAQSGPSARDQLAADWTGTPILLCEDEPINAEITTALLRRAGLLVDHAETGFEAIEKAGKGGYALILMDMQMPEMDGVEATEAIRALPDHGPVPIIAMTANVFAEDRERCLRAGMNGFISKPVPPRVLYETLLSHLTQSKC</sequence>
<comment type="caution">
    <text evidence="11">The sequence shown here is derived from an EMBL/GenBank/DDBJ whole genome shotgun (WGS) entry which is preliminary data.</text>
</comment>
<dbReference type="SUPFAM" id="SSF55781">
    <property type="entry name" value="GAF domain-like"/>
    <property type="match status" value="1"/>
</dbReference>
<dbReference type="SUPFAM" id="SSF55874">
    <property type="entry name" value="ATPase domain of HSP90 chaperone/DNA topoisomerase II/histidine kinase"/>
    <property type="match status" value="1"/>
</dbReference>
<evidence type="ECO:0000256" key="5">
    <source>
        <dbReference type="ARBA" id="ARBA00022777"/>
    </source>
</evidence>
<evidence type="ECO:0000256" key="8">
    <source>
        <dbReference type="SAM" id="Coils"/>
    </source>
</evidence>
<dbReference type="InterPro" id="IPR003594">
    <property type="entry name" value="HATPase_dom"/>
</dbReference>
<dbReference type="InterPro" id="IPR003018">
    <property type="entry name" value="GAF"/>
</dbReference>
<evidence type="ECO:0000256" key="7">
    <source>
        <dbReference type="PROSITE-ProRule" id="PRU00169"/>
    </source>
</evidence>
<dbReference type="InterPro" id="IPR029016">
    <property type="entry name" value="GAF-like_dom_sf"/>
</dbReference>
<dbReference type="EC" id="2.7.13.3" evidence="2"/>
<dbReference type="Gene3D" id="3.30.565.10">
    <property type="entry name" value="Histidine kinase-like ATPase, C-terminal domain"/>
    <property type="match status" value="1"/>
</dbReference>
<gene>
    <name evidence="11" type="ORF">GCM10011452_23820</name>
</gene>
<evidence type="ECO:0000313" key="12">
    <source>
        <dbReference type="Proteomes" id="UP000628984"/>
    </source>
</evidence>
<dbReference type="Pfam" id="PF00072">
    <property type="entry name" value="Response_reg"/>
    <property type="match status" value="1"/>
</dbReference>
<dbReference type="Pfam" id="PF02518">
    <property type="entry name" value="HATPase_c"/>
    <property type="match status" value="1"/>
</dbReference>
<dbReference type="CDD" id="cd17546">
    <property type="entry name" value="REC_hyHK_CKI1_RcsC-like"/>
    <property type="match status" value="1"/>
</dbReference>
<proteinExistence type="predicted"/>
<comment type="catalytic activity">
    <reaction evidence="1">
        <text>ATP + protein L-histidine = ADP + protein N-phospho-L-histidine.</text>
        <dbReference type="EC" id="2.7.13.3"/>
    </reaction>
</comment>
<evidence type="ECO:0000256" key="3">
    <source>
        <dbReference type="ARBA" id="ARBA00022553"/>
    </source>
</evidence>
<feature type="domain" description="Response regulatory" evidence="10">
    <location>
        <begin position="471"/>
        <end position="587"/>
    </location>
</feature>
<evidence type="ECO:0000256" key="1">
    <source>
        <dbReference type="ARBA" id="ARBA00000085"/>
    </source>
</evidence>
<keyword evidence="6" id="KW-0902">Two-component regulatory system</keyword>
<dbReference type="InterPro" id="IPR004358">
    <property type="entry name" value="Sig_transdc_His_kin-like_C"/>
</dbReference>
<reference evidence="11" key="2">
    <citation type="submission" date="2020-09" db="EMBL/GenBank/DDBJ databases">
        <authorList>
            <person name="Sun Q."/>
            <person name="Kim S."/>
        </authorList>
    </citation>
    <scope>NUCLEOTIDE SEQUENCE</scope>
    <source>
        <strain evidence="11">KCTC 23714</strain>
    </source>
</reference>
<dbReference type="PANTHER" id="PTHR45339:SF5">
    <property type="entry name" value="HISTIDINE KINASE"/>
    <property type="match status" value="1"/>
</dbReference>
<evidence type="ECO:0000256" key="4">
    <source>
        <dbReference type="ARBA" id="ARBA00022679"/>
    </source>
</evidence>
<feature type="modified residue" description="4-aspartylphosphate" evidence="7">
    <location>
        <position position="520"/>
    </location>
</feature>
<dbReference type="PRINTS" id="PR00344">
    <property type="entry name" value="BCTRLSENSOR"/>
</dbReference>
<dbReference type="EMBL" id="BMYQ01000007">
    <property type="protein sequence ID" value="GGW34657.1"/>
    <property type="molecule type" value="Genomic_DNA"/>
</dbReference>
<dbReference type="GO" id="GO:0000155">
    <property type="term" value="F:phosphorelay sensor kinase activity"/>
    <property type="evidence" value="ECO:0007669"/>
    <property type="project" value="InterPro"/>
</dbReference>
<dbReference type="SMART" id="SM00387">
    <property type="entry name" value="HATPase_c"/>
    <property type="match status" value="1"/>
</dbReference>
<dbReference type="Gene3D" id="1.10.287.130">
    <property type="match status" value="1"/>
</dbReference>
<dbReference type="SUPFAM" id="SSF47384">
    <property type="entry name" value="Homodimeric domain of signal transducing histidine kinase"/>
    <property type="match status" value="1"/>
</dbReference>
<dbReference type="SMART" id="SM00065">
    <property type="entry name" value="GAF"/>
    <property type="match status" value="1"/>
</dbReference>
<evidence type="ECO:0000259" key="10">
    <source>
        <dbReference type="PROSITE" id="PS50110"/>
    </source>
</evidence>
<dbReference type="InterPro" id="IPR001789">
    <property type="entry name" value="Sig_transdc_resp-reg_receiver"/>
</dbReference>
<dbReference type="InterPro" id="IPR005467">
    <property type="entry name" value="His_kinase_dom"/>
</dbReference>
<accession>A0A918IVK5</accession>
<keyword evidence="8" id="KW-0175">Coiled coil</keyword>
<dbReference type="CDD" id="cd16922">
    <property type="entry name" value="HATPase_EvgS-ArcB-TorS-like"/>
    <property type="match status" value="1"/>
</dbReference>
<dbReference type="CDD" id="cd00082">
    <property type="entry name" value="HisKA"/>
    <property type="match status" value="1"/>
</dbReference>
<keyword evidence="3 7" id="KW-0597">Phosphoprotein</keyword>
<keyword evidence="4" id="KW-0808">Transferase</keyword>
<dbReference type="PROSITE" id="PS50110">
    <property type="entry name" value="RESPONSE_REGULATORY"/>
    <property type="match status" value="1"/>
</dbReference>
<dbReference type="SMART" id="SM00448">
    <property type="entry name" value="REC"/>
    <property type="match status" value="1"/>
</dbReference>
<evidence type="ECO:0000256" key="6">
    <source>
        <dbReference type="ARBA" id="ARBA00023012"/>
    </source>
</evidence>
<dbReference type="Gene3D" id="3.30.450.40">
    <property type="match status" value="1"/>
</dbReference>
<dbReference type="Gene3D" id="3.40.50.2300">
    <property type="match status" value="1"/>
</dbReference>
<dbReference type="SUPFAM" id="SSF52172">
    <property type="entry name" value="CheY-like"/>
    <property type="match status" value="1"/>
</dbReference>
<keyword evidence="5" id="KW-0418">Kinase</keyword>
<dbReference type="InterPro" id="IPR036890">
    <property type="entry name" value="HATPase_C_sf"/>
</dbReference>
<evidence type="ECO:0000259" key="9">
    <source>
        <dbReference type="PROSITE" id="PS50109"/>
    </source>
</evidence>
<dbReference type="Pfam" id="PF13185">
    <property type="entry name" value="GAF_2"/>
    <property type="match status" value="1"/>
</dbReference>
<feature type="domain" description="Histidine kinase" evidence="9">
    <location>
        <begin position="223"/>
        <end position="444"/>
    </location>
</feature>
<dbReference type="Pfam" id="PF00512">
    <property type="entry name" value="HisKA"/>
    <property type="match status" value="1"/>
</dbReference>
<evidence type="ECO:0000256" key="2">
    <source>
        <dbReference type="ARBA" id="ARBA00012438"/>
    </source>
</evidence>
<dbReference type="RefSeq" id="WP_189634098.1">
    <property type="nucleotide sequence ID" value="NZ_BMYQ01000007.1"/>
</dbReference>
<name>A0A918IVK5_9RHOB</name>
<dbReference type="InterPro" id="IPR011006">
    <property type="entry name" value="CheY-like_superfamily"/>
</dbReference>
<keyword evidence="12" id="KW-1185">Reference proteome</keyword>
<evidence type="ECO:0000313" key="11">
    <source>
        <dbReference type="EMBL" id="GGW34657.1"/>
    </source>
</evidence>
<dbReference type="Proteomes" id="UP000628984">
    <property type="component" value="Unassembled WGS sequence"/>
</dbReference>
<reference evidence="11" key="1">
    <citation type="journal article" date="2014" name="Int. J. Syst. Evol. Microbiol.">
        <title>Complete genome sequence of Corynebacterium casei LMG S-19264T (=DSM 44701T), isolated from a smear-ripened cheese.</title>
        <authorList>
            <consortium name="US DOE Joint Genome Institute (JGI-PGF)"/>
            <person name="Walter F."/>
            <person name="Albersmeier A."/>
            <person name="Kalinowski J."/>
            <person name="Ruckert C."/>
        </authorList>
    </citation>
    <scope>NUCLEOTIDE SEQUENCE</scope>
    <source>
        <strain evidence="11">KCTC 23714</strain>
    </source>
</reference>
<dbReference type="PANTHER" id="PTHR45339">
    <property type="entry name" value="HYBRID SIGNAL TRANSDUCTION HISTIDINE KINASE J"/>
    <property type="match status" value="1"/>
</dbReference>
<dbReference type="SMART" id="SM00388">
    <property type="entry name" value="HisKA"/>
    <property type="match status" value="1"/>
</dbReference>
<dbReference type="InterPro" id="IPR003661">
    <property type="entry name" value="HisK_dim/P_dom"/>
</dbReference>
<organism evidence="11 12">
    <name type="scientific">Gemmobacter lanyuensis</name>
    <dbReference type="NCBI Taxonomy" id="1054497"/>
    <lineage>
        <taxon>Bacteria</taxon>
        <taxon>Pseudomonadati</taxon>
        <taxon>Pseudomonadota</taxon>
        <taxon>Alphaproteobacteria</taxon>
        <taxon>Rhodobacterales</taxon>
        <taxon>Paracoccaceae</taxon>
        <taxon>Gemmobacter</taxon>
    </lineage>
</organism>